<keyword evidence="1" id="KW-1133">Transmembrane helix</keyword>
<dbReference type="EMBL" id="JAFICZ010000001">
    <property type="protein sequence ID" value="MBP1290953.1"/>
    <property type="molecule type" value="Genomic_DNA"/>
</dbReference>
<evidence type="ECO:0000256" key="1">
    <source>
        <dbReference type="SAM" id="Phobius"/>
    </source>
</evidence>
<name>A0A8I1XZQ8_BRAEL</name>
<dbReference type="Proteomes" id="UP000673383">
    <property type="component" value="Unassembled WGS sequence"/>
</dbReference>
<dbReference type="RefSeq" id="WP_244980780.1">
    <property type="nucleotide sequence ID" value="NZ_JAFICZ010000001.1"/>
</dbReference>
<dbReference type="AlphaFoldDB" id="A0A8I1XZQ8"/>
<sequence length="203" mass="23437">MPKHPKRSSSFGSTIAQLFHTLDPFPFRERDLDREAEEYIVGWARELSGRQAIRIRVHHPNTDVQAKEALELREAFGHYFADRANAIQRDINELFRVGRWSLVIGLAILITCLLVAQFVVGALFANPLRRLLEESLLILGWVANWRPLEIFLYDWWPLVRRRDLYRRLSRAVIETRPRLAVQSEAGGAVRQDASTEGTRGSYS</sequence>
<evidence type="ECO:0000313" key="3">
    <source>
        <dbReference type="Proteomes" id="UP000673383"/>
    </source>
</evidence>
<evidence type="ECO:0000313" key="2">
    <source>
        <dbReference type="EMBL" id="MBP1290953.1"/>
    </source>
</evidence>
<comment type="caution">
    <text evidence="2">The sequence shown here is derived from an EMBL/GenBank/DDBJ whole genome shotgun (WGS) entry which is preliminary data.</text>
</comment>
<reference evidence="2" key="1">
    <citation type="submission" date="2021-02" db="EMBL/GenBank/DDBJ databases">
        <title>Genomic Encyclopedia of Type Strains, Phase IV (KMG-V): Genome sequencing to study the core and pangenomes of soil and plant-associated prokaryotes.</title>
        <authorList>
            <person name="Whitman W."/>
        </authorList>
    </citation>
    <scope>NUCLEOTIDE SEQUENCE</scope>
    <source>
        <strain evidence="2">USDA 406</strain>
    </source>
</reference>
<accession>A0A8I1XZQ8</accession>
<protein>
    <submittedName>
        <fullName evidence="2">Uncharacterized protein</fullName>
    </submittedName>
</protein>
<gene>
    <name evidence="2" type="ORF">JOH49_000706</name>
</gene>
<keyword evidence="1" id="KW-0812">Transmembrane</keyword>
<keyword evidence="1" id="KW-0472">Membrane</keyword>
<organism evidence="2 3">
    <name type="scientific">Bradyrhizobium elkanii</name>
    <dbReference type="NCBI Taxonomy" id="29448"/>
    <lineage>
        <taxon>Bacteria</taxon>
        <taxon>Pseudomonadati</taxon>
        <taxon>Pseudomonadota</taxon>
        <taxon>Alphaproteobacteria</taxon>
        <taxon>Hyphomicrobiales</taxon>
        <taxon>Nitrobacteraceae</taxon>
        <taxon>Bradyrhizobium</taxon>
    </lineage>
</organism>
<feature type="transmembrane region" description="Helical" evidence="1">
    <location>
        <begin position="102"/>
        <end position="124"/>
    </location>
</feature>
<proteinExistence type="predicted"/>